<proteinExistence type="predicted"/>
<evidence type="ECO:0000256" key="1">
    <source>
        <dbReference type="SAM" id="MobiDB-lite"/>
    </source>
</evidence>
<dbReference type="GeneID" id="103513542"/>
<dbReference type="Proteomes" id="UP000079169">
    <property type="component" value="Unplaced"/>
</dbReference>
<feature type="compositionally biased region" description="Basic and acidic residues" evidence="1">
    <location>
        <begin position="79"/>
        <end position="103"/>
    </location>
</feature>
<feature type="region of interest" description="Disordered" evidence="1">
    <location>
        <begin position="44"/>
        <end position="103"/>
    </location>
</feature>
<protein>
    <submittedName>
        <fullName evidence="3">Uncharacterized protein LOC103513542</fullName>
    </submittedName>
</protein>
<organism evidence="2 3">
    <name type="scientific">Diaphorina citri</name>
    <name type="common">Asian citrus psyllid</name>
    <dbReference type="NCBI Taxonomy" id="121845"/>
    <lineage>
        <taxon>Eukaryota</taxon>
        <taxon>Metazoa</taxon>
        <taxon>Ecdysozoa</taxon>
        <taxon>Arthropoda</taxon>
        <taxon>Hexapoda</taxon>
        <taxon>Insecta</taxon>
        <taxon>Pterygota</taxon>
        <taxon>Neoptera</taxon>
        <taxon>Paraneoptera</taxon>
        <taxon>Hemiptera</taxon>
        <taxon>Sternorrhyncha</taxon>
        <taxon>Psylloidea</taxon>
        <taxon>Psyllidae</taxon>
        <taxon>Diaphorininae</taxon>
        <taxon>Diaphorina</taxon>
    </lineage>
</organism>
<name>A0A1S3D8M6_DIACI</name>
<feature type="compositionally biased region" description="Acidic residues" evidence="1">
    <location>
        <begin position="48"/>
        <end position="58"/>
    </location>
</feature>
<dbReference type="PaxDb" id="121845-A0A1S3D8M6"/>
<evidence type="ECO:0000313" key="3">
    <source>
        <dbReference type="RefSeq" id="XP_008476601.1"/>
    </source>
</evidence>
<keyword evidence="2" id="KW-1185">Reference proteome</keyword>
<dbReference type="RefSeq" id="XP_008476601.1">
    <property type="nucleotide sequence ID" value="XM_008478379.2"/>
</dbReference>
<dbReference type="AlphaFoldDB" id="A0A1S3D8M6"/>
<dbReference type="KEGG" id="dci:103513542"/>
<gene>
    <name evidence="3" type="primary">LOC103513542</name>
</gene>
<accession>A0A1S3D8M6</accession>
<evidence type="ECO:0000313" key="2">
    <source>
        <dbReference type="Proteomes" id="UP000079169"/>
    </source>
</evidence>
<sequence length="103" mass="11296">MARNHKNQLPDTIDLGLQDTCINYGINQSRCQNCTTVAISHLSPDQMDYGEDDDETEEPPPAVSSEVDATAKKTATTGGEKDESGKKKEEVKTSENKTETHVQ</sequence>
<reference evidence="3" key="1">
    <citation type="submission" date="2025-08" db="UniProtKB">
        <authorList>
            <consortium name="RefSeq"/>
        </authorList>
    </citation>
    <scope>IDENTIFICATION</scope>
</reference>